<gene>
    <name evidence="2" type="ORF">FAZ21_19990</name>
</gene>
<dbReference type="InterPro" id="IPR025484">
    <property type="entry name" value="DUF4376"/>
</dbReference>
<dbReference type="EMBL" id="SUMF01000075">
    <property type="protein sequence ID" value="TJZ61732.1"/>
    <property type="molecule type" value="Genomic_DNA"/>
</dbReference>
<evidence type="ECO:0000313" key="3">
    <source>
        <dbReference type="Proteomes" id="UP000310016"/>
    </source>
</evidence>
<dbReference type="RefSeq" id="WP_136775186.1">
    <property type="nucleotide sequence ID" value="NZ_CP156074.1"/>
</dbReference>
<comment type="caution">
    <text evidence="2">The sequence shown here is derived from an EMBL/GenBank/DDBJ whole genome shotgun (WGS) entry which is preliminary data.</text>
</comment>
<sequence>MYQTVDAQHVRNLETGDLIALGTWCWEAVQAWLDAGNALLPATWVDPGDARRQLNVAINTWRTQMENSGFPALDHWWDSDDMARERLTLTLLAGQGSPVGYWKDVENNAVAPGDAAMIATLYGAMVEYGALIFARAEQMKAEVAALAAAQLADYRIGWPLAA</sequence>
<accession>A0A4U0P4X9</accession>
<reference evidence="2 3" key="1">
    <citation type="submission" date="2019-04" db="EMBL/GenBank/DDBJ databases">
        <title>Chitiniphilus eburnea sp. nov., a novel chitinolytic bacterium isolated from aquaculture sludge.</title>
        <authorList>
            <person name="Sheng M."/>
        </authorList>
    </citation>
    <scope>NUCLEOTIDE SEQUENCE [LARGE SCALE GENOMIC DNA]</scope>
    <source>
        <strain evidence="2 3">HX-2-15</strain>
    </source>
</reference>
<name>A0A4U0P4X9_9NEIS</name>
<keyword evidence="3" id="KW-1185">Reference proteome</keyword>
<organism evidence="2 3">
    <name type="scientific">Chitiniphilus eburneus</name>
    <dbReference type="NCBI Taxonomy" id="2571148"/>
    <lineage>
        <taxon>Bacteria</taxon>
        <taxon>Pseudomonadati</taxon>
        <taxon>Pseudomonadota</taxon>
        <taxon>Betaproteobacteria</taxon>
        <taxon>Neisseriales</taxon>
        <taxon>Chitinibacteraceae</taxon>
        <taxon>Chitiniphilus</taxon>
    </lineage>
</organism>
<proteinExistence type="predicted"/>
<feature type="domain" description="DUF4376" evidence="1">
    <location>
        <begin position="50"/>
        <end position="154"/>
    </location>
</feature>
<dbReference type="AlphaFoldDB" id="A0A4U0P4X9"/>
<evidence type="ECO:0000313" key="2">
    <source>
        <dbReference type="EMBL" id="TJZ61732.1"/>
    </source>
</evidence>
<protein>
    <submittedName>
        <fullName evidence="2">DUF4376 domain-containing protein</fullName>
    </submittedName>
</protein>
<evidence type="ECO:0000259" key="1">
    <source>
        <dbReference type="Pfam" id="PF14301"/>
    </source>
</evidence>
<dbReference type="Pfam" id="PF14301">
    <property type="entry name" value="DUF4376"/>
    <property type="match status" value="1"/>
</dbReference>
<dbReference type="Proteomes" id="UP000310016">
    <property type="component" value="Unassembled WGS sequence"/>
</dbReference>